<dbReference type="Proteomes" id="UP000469440">
    <property type="component" value="Unassembled WGS sequence"/>
</dbReference>
<dbReference type="AlphaFoldDB" id="A0A6N8HXI7"/>
<dbReference type="OrthoDB" id="9769314at2"/>
<dbReference type="CDD" id="cd00118">
    <property type="entry name" value="LysM"/>
    <property type="match status" value="2"/>
</dbReference>
<dbReference type="PROSITE" id="PS51910">
    <property type="entry name" value="GH18_2"/>
    <property type="match status" value="1"/>
</dbReference>
<dbReference type="EMBL" id="VWXL01000027">
    <property type="protein sequence ID" value="MVB10378.1"/>
    <property type="molecule type" value="Genomic_DNA"/>
</dbReference>
<dbReference type="PROSITE" id="PS51782">
    <property type="entry name" value="LYSM"/>
    <property type="match status" value="2"/>
</dbReference>
<accession>A0A6N8HXI7</accession>
<dbReference type="Gene3D" id="3.10.350.10">
    <property type="entry name" value="LysM domain"/>
    <property type="match status" value="2"/>
</dbReference>
<dbReference type="EMBL" id="CP060286">
    <property type="protein sequence ID" value="QNK40400.1"/>
    <property type="molecule type" value="Genomic_DNA"/>
</dbReference>
<proteinExistence type="predicted"/>
<dbReference type="KEGG" id="cfem:HCR03_17340"/>
<evidence type="ECO:0000313" key="5">
    <source>
        <dbReference type="EMBL" id="MVB10378.1"/>
    </source>
</evidence>
<evidence type="ECO:0000313" key="6">
    <source>
        <dbReference type="EMBL" id="QNK40400.1"/>
    </source>
</evidence>
<dbReference type="Pfam" id="PF01476">
    <property type="entry name" value="LysM"/>
    <property type="match status" value="2"/>
</dbReference>
<feature type="domain" description="GH18" evidence="4">
    <location>
        <begin position="101"/>
        <end position="426"/>
    </location>
</feature>
<dbReference type="InterPro" id="IPR036779">
    <property type="entry name" value="LysM_dom_sf"/>
</dbReference>
<evidence type="ECO:0000313" key="7">
    <source>
        <dbReference type="Proteomes" id="UP000469440"/>
    </source>
</evidence>
<dbReference type="InterPro" id="IPR029070">
    <property type="entry name" value="Chitinase_insertion_sf"/>
</dbReference>
<accession>A0A7G8T9V9</accession>
<dbReference type="SMART" id="SM00636">
    <property type="entry name" value="Glyco_18"/>
    <property type="match status" value="1"/>
</dbReference>
<keyword evidence="1" id="KW-0378">Hydrolase</keyword>
<organism evidence="5 7">
    <name type="scientific">Caproicibacter fermentans</name>
    <dbReference type="NCBI Taxonomy" id="2576756"/>
    <lineage>
        <taxon>Bacteria</taxon>
        <taxon>Bacillati</taxon>
        <taxon>Bacillota</taxon>
        <taxon>Clostridia</taxon>
        <taxon>Eubacteriales</taxon>
        <taxon>Acutalibacteraceae</taxon>
        <taxon>Caproicibacter</taxon>
    </lineage>
</organism>
<dbReference type="SMART" id="SM00257">
    <property type="entry name" value="LysM"/>
    <property type="match status" value="2"/>
</dbReference>
<evidence type="ECO:0000259" key="4">
    <source>
        <dbReference type="PROSITE" id="PS51910"/>
    </source>
</evidence>
<dbReference type="Gene3D" id="3.20.20.80">
    <property type="entry name" value="Glycosidases"/>
    <property type="match status" value="1"/>
</dbReference>
<evidence type="ECO:0000256" key="1">
    <source>
        <dbReference type="ARBA" id="ARBA00022801"/>
    </source>
</evidence>
<dbReference type="GO" id="GO:0012505">
    <property type="term" value="C:endomembrane system"/>
    <property type="evidence" value="ECO:0007669"/>
    <property type="project" value="TreeGrafter"/>
</dbReference>
<dbReference type="Pfam" id="PF00704">
    <property type="entry name" value="Glyco_hydro_18"/>
    <property type="match status" value="1"/>
</dbReference>
<dbReference type="GO" id="GO:0070492">
    <property type="term" value="F:oligosaccharide binding"/>
    <property type="evidence" value="ECO:0007669"/>
    <property type="project" value="TreeGrafter"/>
</dbReference>
<dbReference type="InterPro" id="IPR018392">
    <property type="entry name" value="LysM"/>
</dbReference>
<dbReference type="SUPFAM" id="SSF51445">
    <property type="entry name" value="(Trans)glycosidases"/>
    <property type="match status" value="1"/>
</dbReference>
<dbReference type="InterPro" id="IPR041704">
    <property type="entry name" value="CFLE_GH18"/>
</dbReference>
<keyword evidence="2" id="KW-0326">Glycosidase</keyword>
<dbReference type="InterPro" id="IPR011583">
    <property type="entry name" value="Chitinase_II/V-like_cat"/>
</dbReference>
<dbReference type="GO" id="GO:0005975">
    <property type="term" value="P:carbohydrate metabolic process"/>
    <property type="evidence" value="ECO:0007669"/>
    <property type="project" value="InterPro"/>
</dbReference>
<sequence length="426" mass="47407">MVIYRVRPGDNIYRLSRLYGIPEQQIMEDNQIRDPQQLVVGQALVLMTDSVKHTVGSGQSLYSIAALYGISVDQLLEANPQITDPSRIQAGQVLTIPVTSQKLGSILVNGYVYPSVNRNTLNRTLPYLSFVSIFSYMAGADGALAPIEDEAVITAARAQNTAPLMVVTNMRPEGGFSSEVANAVLSGQQVQDTLLENITATMKQKNYYGLNIDFEYIYPRDRENYNNFLRKVVARMHSLGYIVTTSLAPKTSAGQQGLLYEAHDYPAHGEAVDYVILMTYEWGYTYGPARPVAPLNLVEEVIRYAVTVIPPNKILMGIPNYGYDWTLPFVRGSSARSLTNPGAVELAAQVGARILFDEEAQSPHFDYFSSDGKKHTVWFEDARSIRAKLELAHRYGLAGVSYWTANSYFSQNWLVLSSLFDVKKVL</sequence>
<reference evidence="6 8" key="2">
    <citation type="submission" date="2020-08" db="EMBL/GenBank/DDBJ databases">
        <title>The isolate Caproiciproducens sp. 7D4C2 produces n-caproate at mildly acidic conditions from hexoses: genome and rBOX comparison with related strains and chain-elongating bacteria.</title>
        <authorList>
            <person name="Esquivel-Elizondo S."/>
            <person name="Bagci C."/>
            <person name="Temovska M."/>
            <person name="Jeon B.S."/>
            <person name="Bessarab I."/>
            <person name="Williams R.B.H."/>
            <person name="Huson D.H."/>
            <person name="Angenent L.T."/>
        </authorList>
    </citation>
    <scope>NUCLEOTIDE SEQUENCE [LARGE SCALE GENOMIC DNA]</scope>
    <source>
        <strain evidence="6 8">7D4C2</strain>
    </source>
</reference>
<dbReference type="RefSeq" id="WP_066645297.1">
    <property type="nucleotide sequence ID" value="NZ_CP060286.1"/>
</dbReference>
<dbReference type="GO" id="GO:0016798">
    <property type="term" value="F:hydrolase activity, acting on glycosyl bonds"/>
    <property type="evidence" value="ECO:0007669"/>
    <property type="project" value="UniProtKB-KW"/>
</dbReference>
<gene>
    <name evidence="5" type="primary">yaaH</name>
    <name evidence="5" type="ORF">CAFE_10660</name>
    <name evidence="6" type="ORF">HCR03_17340</name>
</gene>
<dbReference type="CDD" id="cd02874">
    <property type="entry name" value="GH18_CFLE_spore_hydrolase"/>
    <property type="match status" value="1"/>
</dbReference>
<evidence type="ECO:0000256" key="2">
    <source>
        <dbReference type="ARBA" id="ARBA00023295"/>
    </source>
</evidence>
<feature type="domain" description="LysM" evidence="3">
    <location>
        <begin position="51"/>
        <end position="96"/>
    </location>
</feature>
<dbReference type="PANTHER" id="PTHR46066">
    <property type="entry name" value="CHITINASE DOMAIN-CONTAINING PROTEIN 1 FAMILY MEMBER"/>
    <property type="match status" value="1"/>
</dbReference>
<dbReference type="SUPFAM" id="SSF54106">
    <property type="entry name" value="LysM domain"/>
    <property type="match status" value="2"/>
</dbReference>
<dbReference type="PANTHER" id="PTHR46066:SF2">
    <property type="entry name" value="CHITINASE DOMAIN-CONTAINING PROTEIN 1"/>
    <property type="match status" value="1"/>
</dbReference>
<dbReference type="InterPro" id="IPR001223">
    <property type="entry name" value="Glyco_hydro18_cat"/>
</dbReference>
<keyword evidence="7" id="KW-1185">Reference proteome</keyword>
<dbReference type="GO" id="GO:0008061">
    <property type="term" value="F:chitin binding"/>
    <property type="evidence" value="ECO:0007669"/>
    <property type="project" value="InterPro"/>
</dbReference>
<reference evidence="5 7" key="1">
    <citation type="submission" date="2019-09" db="EMBL/GenBank/DDBJ databases">
        <title>Genome sequence of Clostridium sp. EA1.</title>
        <authorList>
            <person name="Poehlein A."/>
            <person name="Bengelsdorf F.R."/>
            <person name="Daniel R."/>
        </authorList>
    </citation>
    <scope>NUCLEOTIDE SEQUENCE [LARGE SCALE GENOMIC DNA]</scope>
    <source>
        <strain evidence="5 7">EA1</strain>
    </source>
</reference>
<dbReference type="Gene3D" id="3.10.50.10">
    <property type="match status" value="1"/>
</dbReference>
<feature type="domain" description="LysM" evidence="3">
    <location>
        <begin position="2"/>
        <end position="46"/>
    </location>
</feature>
<protein>
    <submittedName>
        <fullName evidence="6">LysM peptidoglycan-binding domain-containing protein</fullName>
    </submittedName>
    <submittedName>
        <fullName evidence="5">Spore germination protein YaaH</fullName>
    </submittedName>
</protein>
<name>A0A6N8HXI7_9FIRM</name>
<evidence type="ECO:0000313" key="8">
    <source>
        <dbReference type="Proteomes" id="UP000515909"/>
    </source>
</evidence>
<dbReference type="InterPro" id="IPR017853">
    <property type="entry name" value="GH"/>
</dbReference>
<evidence type="ECO:0000259" key="3">
    <source>
        <dbReference type="PROSITE" id="PS51782"/>
    </source>
</evidence>
<dbReference type="Proteomes" id="UP000515909">
    <property type="component" value="Chromosome"/>
</dbReference>